<feature type="chain" id="PRO_5017441827" description="Apple domain-containing protein" evidence="1">
    <location>
        <begin position="32"/>
        <end position="117"/>
    </location>
</feature>
<dbReference type="Proteomes" id="UP000265515">
    <property type="component" value="Unassembled WGS sequence"/>
</dbReference>
<comment type="caution">
    <text evidence="2">The sequence shown here is derived from an EMBL/GenBank/DDBJ whole genome shotgun (WGS) entry which is preliminary data.</text>
</comment>
<keyword evidence="1" id="KW-0732">Signal</keyword>
<gene>
    <name evidence="2" type="ORF">CBR_g56718</name>
</gene>
<evidence type="ECO:0000256" key="1">
    <source>
        <dbReference type="SAM" id="SignalP"/>
    </source>
</evidence>
<organism evidence="2 3">
    <name type="scientific">Chara braunii</name>
    <name type="common">Braun's stonewort</name>
    <dbReference type="NCBI Taxonomy" id="69332"/>
    <lineage>
        <taxon>Eukaryota</taxon>
        <taxon>Viridiplantae</taxon>
        <taxon>Streptophyta</taxon>
        <taxon>Charophyceae</taxon>
        <taxon>Charales</taxon>
        <taxon>Characeae</taxon>
        <taxon>Chara</taxon>
    </lineage>
</organism>
<reference evidence="2 3" key="1">
    <citation type="journal article" date="2018" name="Cell">
        <title>The Chara Genome: Secondary Complexity and Implications for Plant Terrestrialization.</title>
        <authorList>
            <person name="Nishiyama T."/>
            <person name="Sakayama H."/>
            <person name="Vries J.D."/>
            <person name="Buschmann H."/>
            <person name="Saint-Marcoux D."/>
            <person name="Ullrich K.K."/>
            <person name="Haas F.B."/>
            <person name="Vanderstraeten L."/>
            <person name="Becker D."/>
            <person name="Lang D."/>
            <person name="Vosolsobe S."/>
            <person name="Rombauts S."/>
            <person name="Wilhelmsson P.K.I."/>
            <person name="Janitza P."/>
            <person name="Kern R."/>
            <person name="Heyl A."/>
            <person name="Rumpler F."/>
            <person name="Villalobos L.I.A.C."/>
            <person name="Clay J.M."/>
            <person name="Skokan R."/>
            <person name="Toyoda A."/>
            <person name="Suzuki Y."/>
            <person name="Kagoshima H."/>
            <person name="Schijlen E."/>
            <person name="Tajeshwar N."/>
            <person name="Catarino B."/>
            <person name="Hetherington A.J."/>
            <person name="Saltykova A."/>
            <person name="Bonnot C."/>
            <person name="Breuninger H."/>
            <person name="Symeonidi A."/>
            <person name="Radhakrishnan G.V."/>
            <person name="Van Nieuwerburgh F."/>
            <person name="Deforce D."/>
            <person name="Chang C."/>
            <person name="Karol K.G."/>
            <person name="Hedrich R."/>
            <person name="Ulvskov P."/>
            <person name="Glockner G."/>
            <person name="Delwiche C.F."/>
            <person name="Petrasek J."/>
            <person name="Van de Peer Y."/>
            <person name="Friml J."/>
            <person name="Beilby M."/>
            <person name="Dolan L."/>
            <person name="Kohara Y."/>
            <person name="Sugano S."/>
            <person name="Fujiyama A."/>
            <person name="Delaux P.-M."/>
            <person name="Quint M."/>
            <person name="TheiBen G."/>
            <person name="Hagemann M."/>
            <person name="Harholt J."/>
            <person name="Dunand C."/>
            <person name="Zachgo S."/>
            <person name="Langdale J."/>
            <person name="Maumus F."/>
            <person name="Straeten D.V.D."/>
            <person name="Gould S.B."/>
            <person name="Rensing S.A."/>
        </authorList>
    </citation>
    <scope>NUCLEOTIDE SEQUENCE [LARGE SCALE GENOMIC DNA]</scope>
    <source>
        <strain evidence="2 3">S276</strain>
    </source>
</reference>
<sequence>MKRTSSVIPFLAGISLILLVVFAICPSPAYGYYHCLPNASYNGKPLQKINCGVNVGAATLPGCKHACSSHTGCSGIVFVEFGLAWWESKYCCMLYDKIQLHKLKFKPSHETCQIFDV</sequence>
<proteinExistence type="predicted"/>
<protein>
    <recommendedName>
        <fullName evidence="4">Apple domain-containing protein</fullName>
    </recommendedName>
</protein>
<evidence type="ECO:0000313" key="3">
    <source>
        <dbReference type="Proteomes" id="UP000265515"/>
    </source>
</evidence>
<dbReference type="Gramene" id="GBG92687">
    <property type="protein sequence ID" value="GBG92687"/>
    <property type="gene ID" value="CBR_g56718"/>
</dbReference>
<evidence type="ECO:0008006" key="4">
    <source>
        <dbReference type="Google" id="ProtNLM"/>
    </source>
</evidence>
<keyword evidence="3" id="KW-1185">Reference proteome</keyword>
<dbReference type="AlphaFoldDB" id="A0A388MDP9"/>
<dbReference type="EMBL" id="BFEA01001115">
    <property type="protein sequence ID" value="GBG92687.1"/>
    <property type="molecule type" value="Genomic_DNA"/>
</dbReference>
<accession>A0A388MDP9</accession>
<evidence type="ECO:0000313" key="2">
    <source>
        <dbReference type="EMBL" id="GBG92687.1"/>
    </source>
</evidence>
<name>A0A388MDP9_CHABU</name>
<feature type="signal peptide" evidence="1">
    <location>
        <begin position="1"/>
        <end position="31"/>
    </location>
</feature>